<accession>A0A0H2LTS2</accession>
<evidence type="ECO:0000313" key="1">
    <source>
        <dbReference type="EMBL" id="KLN53604.1"/>
    </source>
</evidence>
<dbReference type="EMBL" id="JZWI01000032">
    <property type="protein sequence ID" value="KLN53604.1"/>
    <property type="molecule type" value="Genomic_DNA"/>
</dbReference>
<reference evidence="1 2" key="1">
    <citation type="submission" date="2015-03" db="EMBL/GenBank/DDBJ databases">
        <title>Genome sequence of Variovorax paradoxus TBEA6.</title>
        <authorList>
            <person name="Poehlein A."/>
            <person name="Schuldes J."/>
            <person name="Wuebbeler J.H."/>
            <person name="Hiessl S."/>
            <person name="Steinbuechel A."/>
            <person name="Daniel R."/>
        </authorList>
    </citation>
    <scope>NUCLEOTIDE SEQUENCE [LARGE SCALE GENOMIC DNA]</scope>
    <source>
        <strain evidence="1 2">TBEA6</strain>
    </source>
</reference>
<comment type="caution">
    <text evidence="1">The sequence shown here is derived from an EMBL/GenBank/DDBJ whole genome shotgun (WGS) entry which is preliminary data.</text>
</comment>
<organism evidence="1 2">
    <name type="scientific">Variovorax paradoxus</name>
    <dbReference type="NCBI Taxonomy" id="34073"/>
    <lineage>
        <taxon>Bacteria</taxon>
        <taxon>Pseudomonadati</taxon>
        <taxon>Pseudomonadota</taxon>
        <taxon>Betaproteobacteria</taxon>
        <taxon>Burkholderiales</taxon>
        <taxon>Comamonadaceae</taxon>
        <taxon>Variovorax</taxon>
    </lineage>
</organism>
<dbReference type="PATRIC" id="fig|34073.19.peg.5407"/>
<dbReference type="RefSeq" id="WP_021004187.1">
    <property type="nucleotide sequence ID" value="NZ_JZWI01000032.1"/>
</dbReference>
<dbReference type="AlphaFoldDB" id="A0A0H2LTS2"/>
<sequence length="97" mass="11038">MYVILTSKPGQFRTEPVEGLRPLESFDYLFFGRCKARFVIAELEAECKVPVIDETPPEVVNHVPTKFLEKFETVALAREALRQLVREGDADVALVRT</sequence>
<gene>
    <name evidence="1" type="ORF">VPARA_52900</name>
</gene>
<keyword evidence="2" id="KW-1185">Reference proteome</keyword>
<evidence type="ECO:0000313" key="2">
    <source>
        <dbReference type="Proteomes" id="UP000035170"/>
    </source>
</evidence>
<protein>
    <submittedName>
        <fullName evidence="1">Uncharacterized protein</fullName>
    </submittedName>
</protein>
<dbReference type="Proteomes" id="UP000035170">
    <property type="component" value="Unassembled WGS sequence"/>
</dbReference>
<name>A0A0H2LTS2_VARPD</name>
<proteinExistence type="predicted"/>